<dbReference type="Proteomes" id="UP000018550">
    <property type="component" value="Chromosome"/>
</dbReference>
<dbReference type="InterPro" id="IPR003439">
    <property type="entry name" value="ABC_transporter-like_ATP-bd"/>
</dbReference>
<keyword evidence="7 8" id="KW-0472">Membrane</keyword>
<dbReference type="STRING" id="1276258.SAPIS_v1c05190"/>
<dbReference type="FunFam" id="3.40.50.300:FF:000218">
    <property type="entry name" value="Multidrug ABC transporter ATP-binding protein"/>
    <property type="match status" value="1"/>
</dbReference>
<dbReference type="SUPFAM" id="SSF52540">
    <property type="entry name" value="P-loop containing nucleoside triphosphate hydrolases"/>
    <property type="match status" value="1"/>
</dbReference>
<feature type="transmembrane region" description="Helical" evidence="8">
    <location>
        <begin position="125"/>
        <end position="147"/>
    </location>
</feature>
<dbReference type="HOGENOM" id="CLU_000604_84_3_14"/>
<accession>V5RIH7</accession>
<dbReference type="AlphaFoldDB" id="V5RIH7"/>
<evidence type="ECO:0000256" key="4">
    <source>
        <dbReference type="ARBA" id="ARBA00022741"/>
    </source>
</evidence>
<dbReference type="PANTHER" id="PTHR24221">
    <property type="entry name" value="ATP-BINDING CASSETTE SUB-FAMILY B"/>
    <property type="match status" value="1"/>
</dbReference>
<organism evidence="11 12">
    <name type="scientific">Spiroplasma apis B31</name>
    <dbReference type="NCBI Taxonomy" id="1276258"/>
    <lineage>
        <taxon>Bacteria</taxon>
        <taxon>Bacillati</taxon>
        <taxon>Mycoplasmatota</taxon>
        <taxon>Mollicutes</taxon>
        <taxon>Entomoplasmatales</taxon>
        <taxon>Spiroplasmataceae</taxon>
        <taxon>Spiroplasma</taxon>
    </lineage>
</organism>
<feature type="transmembrane region" description="Helical" evidence="8">
    <location>
        <begin position="20"/>
        <end position="42"/>
    </location>
</feature>
<evidence type="ECO:0000313" key="11">
    <source>
        <dbReference type="EMBL" id="AHB36364.1"/>
    </source>
</evidence>
<comment type="similarity">
    <text evidence="2">Belongs to the ABC transporter superfamily.</text>
</comment>
<dbReference type="PROSITE" id="PS00211">
    <property type="entry name" value="ABC_TRANSPORTER_1"/>
    <property type="match status" value="1"/>
</dbReference>
<reference evidence="11 12" key="1">
    <citation type="journal article" date="2014" name="Genome Announc.">
        <title>Complete Genome Sequence of Spiroplasma apis B31T (ATCC 33834), a Bacterium Associated with May Disease of Honeybees (Apis mellifera).</title>
        <authorList>
            <person name="Ku C."/>
            <person name="Lo W.S."/>
            <person name="Chen L.L."/>
            <person name="Kuo C.H."/>
        </authorList>
    </citation>
    <scope>NUCLEOTIDE SEQUENCE [LARGE SCALE GENOMIC DNA]</scope>
    <source>
        <strain evidence="11">B31</strain>
    </source>
</reference>
<dbReference type="GO" id="GO:0016887">
    <property type="term" value="F:ATP hydrolysis activity"/>
    <property type="evidence" value="ECO:0007669"/>
    <property type="project" value="InterPro"/>
</dbReference>
<feature type="domain" description="ABC transporter" evidence="9">
    <location>
        <begin position="405"/>
        <end position="642"/>
    </location>
</feature>
<dbReference type="PROSITE" id="PS50893">
    <property type="entry name" value="ABC_TRANSPORTER_2"/>
    <property type="match status" value="1"/>
</dbReference>
<evidence type="ECO:0000256" key="2">
    <source>
        <dbReference type="ARBA" id="ARBA00005417"/>
    </source>
</evidence>
<proteinExistence type="inferred from homology"/>
<dbReference type="InterPro" id="IPR003593">
    <property type="entry name" value="AAA+_ATPase"/>
</dbReference>
<dbReference type="GO" id="GO:0140359">
    <property type="term" value="F:ABC-type transporter activity"/>
    <property type="evidence" value="ECO:0007669"/>
    <property type="project" value="InterPro"/>
</dbReference>
<keyword evidence="4" id="KW-0547">Nucleotide-binding</keyword>
<dbReference type="PANTHER" id="PTHR24221:SF654">
    <property type="entry name" value="ATP-BINDING CASSETTE SUB-FAMILY B MEMBER 6"/>
    <property type="match status" value="1"/>
</dbReference>
<feature type="transmembrane region" description="Helical" evidence="8">
    <location>
        <begin position="341"/>
        <end position="361"/>
    </location>
</feature>
<keyword evidence="12" id="KW-1185">Reference proteome</keyword>
<dbReference type="Pfam" id="PF00005">
    <property type="entry name" value="ABC_tran"/>
    <property type="match status" value="1"/>
</dbReference>
<keyword evidence="5 11" id="KW-0067">ATP-binding</keyword>
<comment type="subcellular location">
    <subcellularLocation>
        <location evidence="1">Cell membrane</location>
        <topology evidence="1">Multi-pass membrane protein</topology>
    </subcellularLocation>
</comment>
<evidence type="ECO:0000256" key="1">
    <source>
        <dbReference type="ARBA" id="ARBA00004651"/>
    </source>
</evidence>
<dbReference type="EMBL" id="CP006682">
    <property type="protein sequence ID" value="AHB36364.1"/>
    <property type="molecule type" value="Genomic_DNA"/>
</dbReference>
<feature type="transmembrane region" description="Helical" evidence="8">
    <location>
        <begin position="230"/>
        <end position="249"/>
    </location>
</feature>
<keyword evidence="6 8" id="KW-1133">Transmembrane helix</keyword>
<feature type="transmembrane region" description="Helical" evidence="8">
    <location>
        <begin position="205"/>
        <end position="224"/>
    </location>
</feature>
<dbReference type="InterPro" id="IPR039421">
    <property type="entry name" value="Type_1_exporter"/>
</dbReference>
<dbReference type="GO" id="GO:0005886">
    <property type="term" value="C:plasma membrane"/>
    <property type="evidence" value="ECO:0007669"/>
    <property type="project" value="UniProtKB-SubCell"/>
</dbReference>
<dbReference type="SUPFAM" id="SSF90123">
    <property type="entry name" value="ABC transporter transmembrane region"/>
    <property type="match status" value="1"/>
</dbReference>
<protein>
    <submittedName>
        <fullName evidence="11">ABC transporter ATP-binding protein/permease</fullName>
    </submittedName>
</protein>
<feature type="transmembrane region" description="Helical" evidence="8">
    <location>
        <begin position="313"/>
        <end position="335"/>
    </location>
</feature>
<keyword evidence="3 8" id="KW-0812">Transmembrane</keyword>
<dbReference type="Gene3D" id="1.20.1560.10">
    <property type="entry name" value="ABC transporter type 1, transmembrane domain"/>
    <property type="match status" value="1"/>
</dbReference>
<evidence type="ECO:0000256" key="7">
    <source>
        <dbReference type="ARBA" id="ARBA00023136"/>
    </source>
</evidence>
<evidence type="ECO:0000256" key="3">
    <source>
        <dbReference type="ARBA" id="ARBA00022692"/>
    </source>
</evidence>
<dbReference type="SMART" id="SM00382">
    <property type="entry name" value="AAA"/>
    <property type="match status" value="1"/>
</dbReference>
<dbReference type="PROSITE" id="PS50929">
    <property type="entry name" value="ABC_TM1F"/>
    <property type="match status" value="1"/>
</dbReference>
<gene>
    <name evidence="11" type="ORF">SAPIS_v1c05190</name>
</gene>
<dbReference type="OrthoDB" id="9763744at2"/>
<dbReference type="PATRIC" id="fig|1276258.3.peg.525"/>
<feature type="domain" description="ABC transmembrane type-1" evidence="10">
    <location>
        <begin position="128"/>
        <end position="358"/>
    </location>
</feature>
<dbReference type="eggNOG" id="COG1132">
    <property type="taxonomic scope" value="Bacteria"/>
</dbReference>
<sequence>MNLTKTKKNEFFKLLLRTWWNNKIFALLTIIFSSFVVFLLVINVKLVEWITAILISKNIVDLFNNTPNLEKLFDILGLDKNLIPIFSNKINNETLEKIIHEFYFKYINYDGNDLYKELFGLKLNMLDLCYCMVGSIVFVVLFTYFAYMTSGAIAANEEMKLRNSSIKALLKNDLDYFNVHKSGDLISVVVKDTQIIGMQLKNAPVVIYQVFTTIFFSIVIMTTIDWKLSVIVYGLLLSIIVLVSLIIFINKKNSIKLESFKSDINSQVSEKINLMELIKASGTWDSEIERFENLNKENAKKTKNNLWLNEMSTAILVGGVGCFAMATLIFGVVLYNNEMQRLLSIITSFTTGVIIIVLPVLQLKDVLATLNISESACTNIKAVINSKPNIKMEGKKTFKKLDGDIVFKNVSFSYPNKEEEIISNLSLSLKQGKKYAFVGKTGSGKSTITKLLLRFYDPTKGEILLNYDQPLKSFEMKSWLDQVGYVGQEPQILSGNIFENVRYVKYSATDEEIIEACKKAKLHDLIMSWPEQYNTVLFEKGSQLSGGQKQRLVIARMFVKNPQVLVLDEATSALDNIVEKEIQMELEKLMVGRTTISIAHRLSTIKSFDKIFVIEPKKGIVQEGTFNELSNTPGVFKTLNDISNN</sequence>
<evidence type="ECO:0000256" key="8">
    <source>
        <dbReference type="SAM" id="Phobius"/>
    </source>
</evidence>
<dbReference type="InterPro" id="IPR036640">
    <property type="entry name" value="ABC1_TM_sf"/>
</dbReference>
<dbReference type="CDD" id="cd07346">
    <property type="entry name" value="ABC_6TM_exporters"/>
    <property type="match status" value="1"/>
</dbReference>
<dbReference type="InterPro" id="IPR017871">
    <property type="entry name" value="ABC_transporter-like_CS"/>
</dbReference>
<dbReference type="InterPro" id="IPR027417">
    <property type="entry name" value="P-loop_NTPase"/>
</dbReference>
<evidence type="ECO:0000259" key="10">
    <source>
        <dbReference type="PROSITE" id="PS50929"/>
    </source>
</evidence>
<evidence type="ECO:0000256" key="5">
    <source>
        <dbReference type="ARBA" id="ARBA00022840"/>
    </source>
</evidence>
<dbReference type="RefSeq" id="WP_023789377.1">
    <property type="nucleotide sequence ID" value="NC_022998.1"/>
</dbReference>
<dbReference type="Pfam" id="PF00664">
    <property type="entry name" value="ABC_membrane"/>
    <property type="match status" value="1"/>
</dbReference>
<evidence type="ECO:0000259" key="9">
    <source>
        <dbReference type="PROSITE" id="PS50893"/>
    </source>
</evidence>
<name>V5RIH7_SPIAP</name>
<evidence type="ECO:0000256" key="6">
    <source>
        <dbReference type="ARBA" id="ARBA00022989"/>
    </source>
</evidence>
<dbReference type="KEGG" id="sapi:SAPIS_v1c05190"/>
<dbReference type="Gene3D" id="3.40.50.300">
    <property type="entry name" value="P-loop containing nucleotide triphosphate hydrolases"/>
    <property type="match status" value="1"/>
</dbReference>
<dbReference type="InterPro" id="IPR011527">
    <property type="entry name" value="ABC1_TM_dom"/>
</dbReference>
<evidence type="ECO:0000313" key="12">
    <source>
        <dbReference type="Proteomes" id="UP000018550"/>
    </source>
</evidence>
<dbReference type="GO" id="GO:0005524">
    <property type="term" value="F:ATP binding"/>
    <property type="evidence" value="ECO:0007669"/>
    <property type="project" value="UniProtKB-KW"/>
</dbReference>